<evidence type="ECO:0000256" key="4">
    <source>
        <dbReference type="ARBA" id="ARBA00023125"/>
    </source>
</evidence>
<evidence type="ECO:0000313" key="10">
    <source>
        <dbReference type="Proteomes" id="UP001596287"/>
    </source>
</evidence>
<comment type="similarity">
    <text evidence="1 6">Belongs to the sigma-70 factor family. ECF subfamily.</text>
</comment>
<dbReference type="InterPro" id="IPR013325">
    <property type="entry name" value="RNA_pol_sigma_r2"/>
</dbReference>
<sequence length="195" mass="22830">MTKLSDQHYIAEIIGGNSNAFAILVDRYKDLIFSLALKMVKNREEAEEVAQDTFIKVFNSLDKFKGDSKFSTWIYKVAYNTCLDRIKKNKKDEGNINIDDFSEHLVKTMENALSQMMEDERKKSIQDCLNLLPSEEGFLLTLFYFDDQSLEEIAKIMNITANNVKVKLYRSRQKLASILKEKLEPEIINYYERER</sequence>
<evidence type="ECO:0000256" key="2">
    <source>
        <dbReference type="ARBA" id="ARBA00023015"/>
    </source>
</evidence>
<dbReference type="Gene3D" id="1.10.10.10">
    <property type="entry name" value="Winged helix-like DNA-binding domain superfamily/Winged helix DNA-binding domain"/>
    <property type="match status" value="1"/>
</dbReference>
<evidence type="ECO:0000259" key="8">
    <source>
        <dbReference type="Pfam" id="PF08281"/>
    </source>
</evidence>
<accession>A0ABW1PS59</accession>
<proteinExistence type="inferred from homology"/>
<dbReference type="InterPro" id="IPR014284">
    <property type="entry name" value="RNA_pol_sigma-70_dom"/>
</dbReference>
<dbReference type="Pfam" id="PF04542">
    <property type="entry name" value="Sigma70_r2"/>
    <property type="match status" value="1"/>
</dbReference>
<name>A0ABW1PS59_9FLAO</name>
<dbReference type="InterPro" id="IPR000838">
    <property type="entry name" value="RNA_pol_sigma70_ECF_CS"/>
</dbReference>
<evidence type="ECO:0000256" key="6">
    <source>
        <dbReference type="RuleBase" id="RU000716"/>
    </source>
</evidence>
<dbReference type="EMBL" id="JBHSQB010000009">
    <property type="protein sequence ID" value="MFC6097622.1"/>
    <property type="molecule type" value="Genomic_DNA"/>
</dbReference>
<feature type="domain" description="RNA polymerase sigma factor 70 region 4 type 2" evidence="8">
    <location>
        <begin position="124"/>
        <end position="175"/>
    </location>
</feature>
<dbReference type="SUPFAM" id="SSF88659">
    <property type="entry name" value="Sigma3 and sigma4 domains of RNA polymerase sigma factors"/>
    <property type="match status" value="1"/>
</dbReference>
<dbReference type="InterPro" id="IPR007627">
    <property type="entry name" value="RNA_pol_sigma70_r2"/>
</dbReference>
<protein>
    <recommendedName>
        <fullName evidence="6">RNA polymerase sigma factor</fullName>
    </recommendedName>
</protein>
<dbReference type="InterPro" id="IPR013249">
    <property type="entry name" value="RNA_pol_sigma70_r4_t2"/>
</dbReference>
<evidence type="ECO:0000256" key="3">
    <source>
        <dbReference type="ARBA" id="ARBA00023082"/>
    </source>
</evidence>
<organism evidence="9 10">
    <name type="scientific">Flavobacterium qiangtangense</name>
    <dbReference type="NCBI Taxonomy" id="1442595"/>
    <lineage>
        <taxon>Bacteria</taxon>
        <taxon>Pseudomonadati</taxon>
        <taxon>Bacteroidota</taxon>
        <taxon>Flavobacteriia</taxon>
        <taxon>Flavobacteriales</taxon>
        <taxon>Flavobacteriaceae</taxon>
        <taxon>Flavobacterium</taxon>
    </lineage>
</organism>
<dbReference type="Proteomes" id="UP001596287">
    <property type="component" value="Unassembled WGS sequence"/>
</dbReference>
<keyword evidence="5 6" id="KW-0804">Transcription</keyword>
<keyword evidence="3 6" id="KW-0731">Sigma factor</keyword>
<evidence type="ECO:0000259" key="7">
    <source>
        <dbReference type="Pfam" id="PF04542"/>
    </source>
</evidence>
<dbReference type="RefSeq" id="WP_379792584.1">
    <property type="nucleotide sequence ID" value="NZ_JBHSQB010000009.1"/>
</dbReference>
<reference evidence="10" key="1">
    <citation type="journal article" date="2019" name="Int. J. Syst. Evol. Microbiol.">
        <title>The Global Catalogue of Microorganisms (GCM) 10K type strain sequencing project: providing services to taxonomists for standard genome sequencing and annotation.</title>
        <authorList>
            <consortium name="The Broad Institute Genomics Platform"/>
            <consortium name="The Broad Institute Genome Sequencing Center for Infectious Disease"/>
            <person name="Wu L."/>
            <person name="Ma J."/>
        </authorList>
    </citation>
    <scope>NUCLEOTIDE SEQUENCE [LARGE SCALE GENOMIC DNA]</scope>
    <source>
        <strain evidence="10">CCUG 49679</strain>
    </source>
</reference>
<evidence type="ECO:0000256" key="5">
    <source>
        <dbReference type="ARBA" id="ARBA00023163"/>
    </source>
</evidence>
<comment type="caution">
    <text evidence="9">The sequence shown here is derived from an EMBL/GenBank/DDBJ whole genome shotgun (WGS) entry which is preliminary data.</text>
</comment>
<dbReference type="SUPFAM" id="SSF88946">
    <property type="entry name" value="Sigma2 domain of RNA polymerase sigma factors"/>
    <property type="match status" value="1"/>
</dbReference>
<gene>
    <name evidence="9" type="ORF">ACFPVY_13275</name>
</gene>
<dbReference type="InterPro" id="IPR013324">
    <property type="entry name" value="RNA_pol_sigma_r3/r4-like"/>
</dbReference>
<feature type="domain" description="RNA polymerase sigma-70 region 2" evidence="7">
    <location>
        <begin position="24"/>
        <end position="90"/>
    </location>
</feature>
<dbReference type="InterPro" id="IPR039425">
    <property type="entry name" value="RNA_pol_sigma-70-like"/>
</dbReference>
<dbReference type="CDD" id="cd06171">
    <property type="entry name" value="Sigma70_r4"/>
    <property type="match status" value="1"/>
</dbReference>
<keyword evidence="2 6" id="KW-0805">Transcription regulation</keyword>
<keyword evidence="10" id="KW-1185">Reference proteome</keyword>
<dbReference type="PROSITE" id="PS01063">
    <property type="entry name" value="SIGMA70_ECF"/>
    <property type="match status" value="1"/>
</dbReference>
<dbReference type="PANTHER" id="PTHR43133:SF51">
    <property type="entry name" value="RNA POLYMERASE SIGMA FACTOR"/>
    <property type="match status" value="1"/>
</dbReference>
<dbReference type="InterPro" id="IPR036388">
    <property type="entry name" value="WH-like_DNA-bd_sf"/>
</dbReference>
<evidence type="ECO:0000256" key="1">
    <source>
        <dbReference type="ARBA" id="ARBA00010641"/>
    </source>
</evidence>
<dbReference type="Gene3D" id="1.10.1740.10">
    <property type="match status" value="1"/>
</dbReference>
<keyword evidence="4 6" id="KW-0238">DNA-binding</keyword>
<dbReference type="NCBIfam" id="TIGR02937">
    <property type="entry name" value="sigma70-ECF"/>
    <property type="match status" value="1"/>
</dbReference>
<evidence type="ECO:0000313" key="9">
    <source>
        <dbReference type="EMBL" id="MFC6097622.1"/>
    </source>
</evidence>
<dbReference type="PANTHER" id="PTHR43133">
    <property type="entry name" value="RNA POLYMERASE ECF-TYPE SIGMA FACTO"/>
    <property type="match status" value="1"/>
</dbReference>
<dbReference type="Pfam" id="PF08281">
    <property type="entry name" value="Sigma70_r4_2"/>
    <property type="match status" value="1"/>
</dbReference>